<protein>
    <submittedName>
        <fullName evidence="10">Sodium/hydrogen exchanger</fullName>
    </submittedName>
</protein>
<dbReference type="InterPro" id="IPR038770">
    <property type="entry name" value="Na+/solute_symporter_sf"/>
</dbReference>
<reference evidence="11" key="1">
    <citation type="submission" date="2020-06" db="EMBL/GenBank/DDBJ databases">
        <title>Draft genomic sequecing of Geomonas sp. Red745.</title>
        <authorList>
            <person name="Itoh H."/>
            <person name="Xu Z.X."/>
            <person name="Ushijima N."/>
            <person name="Masuda Y."/>
            <person name="Shiratori Y."/>
            <person name="Senoo K."/>
        </authorList>
    </citation>
    <scope>NUCLEOTIDE SEQUENCE [LARGE SCALE GENOMIC DNA]</scope>
    <source>
        <strain evidence="11">Red745</strain>
    </source>
</reference>
<feature type="transmembrane region" description="Helical" evidence="8">
    <location>
        <begin position="59"/>
        <end position="77"/>
    </location>
</feature>
<evidence type="ECO:0000256" key="6">
    <source>
        <dbReference type="ARBA" id="ARBA00023136"/>
    </source>
</evidence>
<feature type="compositionally biased region" description="Basic and acidic residues" evidence="7">
    <location>
        <begin position="564"/>
        <end position="574"/>
    </location>
</feature>
<keyword evidence="6 8" id="KW-0472">Membrane</keyword>
<comment type="subcellular location">
    <subcellularLocation>
        <location evidence="1">Membrane</location>
        <topology evidence="1">Multi-pass membrane protein</topology>
    </subcellularLocation>
</comment>
<dbReference type="PANTHER" id="PTHR42751:SF1">
    <property type="entry name" value="CATION_PROTON ANTIPORTER YBAL-RELATED"/>
    <property type="match status" value="1"/>
</dbReference>
<proteinExistence type="inferred from homology"/>
<accession>A0A6V8N334</accession>
<evidence type="ECO:0000256" key="7">
    <source>
        <dbReference type="SAM" id="MobiDB-lite"/>
    </source>
</evidence>
<dbReference type="Gene3D" id="1.20.1530.20">
    <property type="match status" value="1"/>
</dbReference>
<dbReference type="GO" id="GO:0006813">
    <property type="term" value="P:potassium ion transport"/>
    <property type="evidence" value="ECO:0007669"/>
    <property type="project" value="InterPro"/>
</dbReference>
<evidence type="ECO:0000256" key="5">
    <source>
        <dbReference type="ARBA" id="ARBA00022989"/>
    </source>
</evidence>
<feature type="transmembrane region" description="Helical" evidence="8">
    <location>
        <begin position="116"/>
        <end position="136"/>
    </location>
</feature>
<evidence type="ECO:0000256" key="8">
    <source>
        <dbReference type="SAM" id="Phobius"/>
    </source>
</evidence>
<keyword evidence="3" id="KW-0813">Transport</keyword>
<feature type="transmembrane region" description="Helical" evidence="8">
    <location>
        <begin position="32"/>
        <end position="52"/>
    </location>
</feature>
<feature type="transmembrane region" description="Helical" evidence="8">
    <location>
        <begin position="362"/>
        <end position="383"/>
    </location>
</feature>
<keyword evidence="4 8" id="KW-0812">Transmembrane</keyword>
<dbReference type="PROSITE" id="PS51201">
    <property type="entry name" value="RCK_N"/>
    <property type="match status" value="1"/>
</dbReference>
<dbReference type="EMBL" id="BLXZ01000001">
    <property type="protein sequence ID" value="GFO66948.1"/>
    <property type="molecule type" value="Genomic_DNA"/>
</dbReference>
<dbReference type="Gene3D" id="3.40.50.720">
    <property type="entry name" value="NAD(P)-binding Rossmann-like Domain"/>
    <property type="match status" value="1"/>
</dbReference>
<dbReference type="Pfam" id="PF02254">
    <property type="entry name" value="TrkA_N"/>
    <property type="match status" value="1"/>
</dbReference>
<dbReference type="GO" id="GO:0015297">
    <property type="term" value="F:antiporter activity"/>
    <property type="evidence" value="ECO:0007669"/>
    <property type="project" value="InterPro"/>
</dbReference>
<dbReference type="Proteomes" id="UP000587586">
    <property type="component" value="Unassembled WGS sequence"/>
</dbReference>
<dbReference type="GO" id="GO:1902600">
    <property type="term" value="P:proton transmembrane transport"/>
    <property type="evidence" value="ECO:0007669"/>
    <property type="project" value="InterPro"/>
</dbReference>
<evidence type="ECO:0000256" key="4">
    <source>
        <dbReference type="ARBA" id="ARBA00022692"/>
    </source>
</evidence>
<name>A0A6V8N334_9BACT</name>
<evidence type="ECO:0000256" key="3">
    <source>
        <dbReference type="ARBA" id="ARBA00022448"/>
    </source>
</evidence>
<organism evidence="10 11">
    <name type="scientific">Geomonas limicola</name>
    <dbReference type="NCBI Taxonomy" id="2740186"/>
    <lineage>
        <taxon>Bacteria</taxon>
        <taxon>Pseudomonadati</taxon>
        <taxon>Thermodesulfobacteriota</taxon>
        <taxon>Desulfuromonadia</taxon>
        <taxon>Geobacterales</taxon>
        <taxon>Geobacteraceae</taxon>
        <taxon>Geomonas</taxon>
    </lineage>
</organism>
<evidence type="ECO:0000259" key="9">
    <source>
        <dbReference type="PROSITE" id="PS51201"/>
    </source>
</evidence>
<dbReference type="Pfam" id="PF00999">
    <property type="entry name" value="Na_H_Exchanger"/>
    <property type="match status" value="1"/>
</dbReference>
<evidence type="ECO:0000256" key="2">
    <source>
        <dbReference type="ARBA" id="ARBA00005551"/>
    </source>
</evidence>
<feature type="transmembrane region" description="Helical" evidence="8">
    <location>
        <begin position="222"/>
        <end position="255"/>
    </location>
</feature>
<dbReference type="RefSeq" id="WP_183359472.1">
    <property type="nucleotide sequence ID" value="NZ_BLXZ01000001.1"/>
</dbReference>
<dbReference type="InterPro" id="IPR003148">
    <property type="entry name" value="RCK_N"/>
</dbReference>
<gene>
    <name evidence="10" type="ORF">GMLC_05270</name>
</gene>
<feature type="transmembrane region" description="Helical" evidence="8">
    <location>
        <begin position="179"/>
        <end position="202"/>
    </location>
</feature>
<dbReference type="PANTHER" id="PTHR42751">
    <property type="entry name" value="SODIUM/HYDROGEN EXCHANGER FAMILY/TRKA DOMAIN PROTEIN"/>
    <property type="match status" value="1"/>
</dbReference>
<sequence length="588" mass="62254">MHDLTLILTVTGGLSAALVFGYLTHRLGLSSIVGYLVAGIAVGPHTPGFVANRVLAEQLAEIGIILLMFGVGLQFHFKELLEVRRVAVPGALCQSAAATLLSCLVARWLGWSWSAGIVFGFAVSVASTVVLLRVLVDNNELHTPAGHIAVGWLVVEDILTVFLLVILPALFAPGNTGPTGLLVAAGTSLVKISLLVAVIFYVGGRLVPWMLEQVARTRSRELFTLTVLVVALGIAVGAAKIFGVSMALGAFLAGMVVKQSDFSLRAATEALPMRDAFAVLFFVSVGMLFDPGQLLQAPGLVLATLAVILVGKPLAALILVLALGYAPRVALAVAFALAQIGEFSFILASVGRGLGVLGEQGSNAIVAAAIISISLNPLLYRLIQPMERRARTTRFWQYLETRSRRSGKHAELAPLPPASRAAAVVIGYGPTGRTLTRLLTENDIEPVVIELNLQTVRELQAQGISALLGDASDPTVLEAAGVRGAAALIITSAGMQGTAEVIRAARDLNPELQIIARSIYLREVPELRKAGAAAVFSGEGEIALNMTEFMLRRLGATEEQIDRERERVRDELPALHHTGGDQVDTSPL</sequence>
<evidence type="ECO:0000313" key="11">
    <source>
        <dbReference type="Proteomes" id="UP000587586"/>
    </source>
</evidence>
<feature type="transmembrane region" description="Helical" evidence="8">
    <location>
        <begin position="329"/>
        <end position="350"/>
    </location>
</feature>
<dbReference type="AlphaFoldDB" id="A0A6V8N334"/>
<feature type="region of interest" description="Disordered" evidence="7">
    <location>
        <begin position="564"/>
        <end position="588"/>
    </location>
</feature>
<dbReference type="GO" id="GO:0016020">
    <property type="term" value="C:membrane"/>
    <property type="evidence" value="ECO:0007669"/>
    <property type="project" value="UniProtKB-SubCell"/>
</dbReference>
<feature type="transmembrane region" description="Helical" evidence="8">
    <location>
        <begin position="89"/>
        <end position="109"/>
    </location>
</feature>
<evidence type="ECO:0000256" key="1">
    <source>
        <dbReference type="ARBA" id="ARBA00004141"/>
    </source>
</evidence>
<keyword evidence="11" id="KW-1185">Reference proteome</keyword>
<keyword evidence="5 8" id="KW-1133">Transmembrane helix</keyword>
<dbReference type="InterPro" id="IPR006153">
    <property type="entry name" value="Cation/H_exchanger_TM"/>
</dbReference>
<comment type="caution">
    <text evidence="10">The sequence shown here is derived from an EMBL/GenBank/DDBJ whole genome shotgun (WGS) entry which is preliminary data.</text>
</comment>
<dbReference type="SUPFAM" id="SSF51735">
    <property type="entry name" value="NAD(P)-binding Rossmann-fold domains"/>
    <property type="match status" value="1"/>
</dbReference>
<comment type="similarity">
    <text evidence="2">Belongs to the monovalent cation:proton antiporter 2 (CPA2) transporter (TC 2.A.37) family.</text>
</comment>
<feature type="transmembrane region" description="Helical" evidence="8">
    <location>
        <begin position="148"/>
        <end position="172"/>
    </location>
</feature>
<evidence type="ECO:0000313" key="10">
    <source>
        <dbReference type="EMBL" id="GFO66948.1"/>
    </source>
</evidence>
<dbReference type="InterPro" id="IPR036291">
    <property type="entry name" value="NAD(P)-bd_dom_sf"/>
</dbReference>
<feature type="transmembrane region" description="Helical" evidence="8">
    <location>
        <begin position="300"/>
        <end position="322"/>
    </location>
</feature>
<feature type="domain" description="RCK N-terminal" evidence="9">
    <location>
        <begin position="420"/>
        <end position="537"/>
    </location>
</feature>